<gene>
    <name evidence="1" type="ORF">M378DRAFT_597092</name>
</gene>
<dbReference type="HOGENOM" id="CLU_2084267_0_0_1"/>
<dbReference type="Proteomes" id="UP000054549">
    <property type="component" value="Unassembled WGS sequence"/>
</dbReference>
<accession>A0A0C2RYM5</accession>
<proteinExistence type="predicted"/>
<name>A0A0C2RYM5_AMAMK</name>
<organism evidence="1 2">
    <name type="scientific">Amanita muscaria (strain Koide BX008)</name>
    <dbReference type="NCBI Taxonomy" id="946122"/>
    <lineage>
        <taxon>Eukaryota</taxon>
        <taxon>Fungi</taxon>
        <taxon>Dikarya</taxon>
        <taxon>Basidiomycota</taxon>
        <taxon>Agaricomycotina</taxon>
        <taxon>Agaricomycetes</taxon>
        <taxon>Agaricomycetidae</taxon>
        <taxon>Agaricales</taxon>
        <taxon>Pluteineae</taxon>
        <taxon>Amanitaceae</taxon>
        <taxon>Amanita</taxon>
    </lineage>
</organism>
<reference evidence="1 2" key="1">
    <citation type="submission" date="2014-04" db="EMBL/GenBank/DDBJ databases">
        <title>Evolutionary Origins and Diversification of the Mycorrhizal Mutualists.</title>
        <authorList>
            <consortium name="DOE Joint Genome Institute"/>
            <consortium name="Mycorrhizal Genomics Consortium"/>
            <person name="Kohler A."/>
            <person name="Kuo A."/>
            <person name="Nagy L.G."/>
            <person name="Floudas D."/>
            <person name="Copeland A."/>
            <person name="Barry K.W."/>
            <person name="Cichocki N."/>
            <person name="Veneault-Fourrey C."/>
            <person name="LaButti K."/>
            <person name="Lindquist E.A."/>
            <person name="Lipzen A."/>
            <person name="Lundell T."/>
            <person name="Morin E."/>
            <person name="Murat C."/>
            <person name="Riley R."/>
            <person name="Ohm R."/>
            <person name="Sun H."/>
            <person name="Tunlid A."/>
            <person name="Henrissat B."/>
            <person name="Grigoriev I.V."/>
            <person name="Hibbett D.S."/>
            <person name="Martin F."/>
        </authorList>
    </citation>
    <scope>NUCLEOTIDE SEQUENCE [LARGE SCALE GENOMIC DNA]</scope>
    <source>
        <strain evidence="1 2">Koide BX008</strain>
    </source>
</reference>
<evidence type="ECO:0000313" key="1">
    <source>
        <dbReference type="EMBL" id="KIL55440.1"/>
    </source>
</evidence>
<dbReference type="EMBL" id="KN818515">
    <property type="protein sequence ID" value="KIL55440.1"/>
    <property type="molecule type" value="Genomic_DNA"/>
</dbReference>
<dbReference type="AlphaFoldDB" id="A0A0C2RYM5"/>
<sequence>MFSRSIYHSGLLRIFFTVNIPELYTINSNFTPRRRWTETLARFFMTHPYASIGIKVPRCRDKNTCSTELISTAPSVSYASISNYPRYVSLRAVALSGKKYLGIYAQFNLIFSLYFPR</sequence>
<dbReference type="InParanoid" id="A0A0C2RYM5"/>
<protein>
    <submittedName>
        <fullName evidence="1">Uncharacterized protein</fullName>
    </submittedName>
</protein>
<evidence type="ECO:0000313" key="2">
    <source>
        <dbReference type="Proteomes" id="UP000054549"/>
    </source>
</evidence>
<keyword evidence="2" id="KW-1185">Reference proteome</keyword>